<dbReference type="NCBIfam" id="NF038335">
    <property type="entry name" value="YPO0640_fam"/>
    <property type="match status" value="1"/>
</dbReference>
<dbReference type="EMBL" id="CP021920">
    <property type="protein sequence ID" value="ASB90057.1"/>
    <property type="molecule type" value="Genomic_DNA"/>
</dbReference>
<dbReference type="InterPro" id="IPR037883">
    <property type="entry name" value="Knr4/Smi1-like_sf"/>
</dbReference>
<name>A0ABN5AH35_9BACI</name>
<keyword evidence="2" id="KW-1185">Reference proteome</keyword>
<protein>
    <recommendedName>
        <fullName evidence="3">SMI1/KNR4 family protein</fullName>
    </recommendedName>
</protein>
<proteinExistence type="predicted"/>
<dbReference type="RefSeq" id="WP_006638603.1">
    <property type="nucleotide sequence ID" value="NZ_BORD01000002.1"/>
</dbReference>
<dbReference type="Proteomes" id="UP000196877">
    <property type="component" value="Chromosome"/>
</dbReference>
<reference evidence="1 2" key="1">
    <citation type="submission" date="2017-06" db="EMBL/GenBank/DDBJ databases">
        <title>Genome sequence of Bacillus sonorensis strain SRCM101395.</title>
        <authorList>
            <person name="Cho S.H."/>
        </authorList>
    </citation>
    <scope>NUCLEOTIDE SEQUENCE [LARGE SCALE GENOMIC DNA]</scope>
    <source>
        <strain evidence="1 2">SRCM101395</strain>
    </source>
</reference>
<evidence type="ECO:0000313" key="1">
    <source>
        <dbReference type="EMBL" id="ASB90057.1"/>
    </source>
</evidence>
<sequence length="143" mass="16827">MLSHLLQRIEEIENQYQKSIMTPANEKNIELVKEWISKNIKKNLWIKEYGDFLRKADGLEFNGLIIYNANPNDVNNGIIGANEIWHENEWNNRYLFLGDSDISWYCFDIDYNVFVELDKPSGDVVEEFTSFNKMIEEAINSVI</sequence>
<dbReference type="Gene3D" id="3.40.1580.10">
    <property type="entry name" value="SMI1/KNR4-like"/>
    <property type="match status" value="1"/>
</dbReference>
<evidence type="ECO:0000313" key="2">
    <source>
        <dbReference type="Proteomes" id="UP000196877"/>
    </source>
</evidence>
<dbReference type="SUPFAM" id="SSF160631">
    <property type="entry name" value="SMI1/KNR4-like"/>
    <property type="match status" value="1"/>
</dbReference>
<accession>A0ABN5AH35</accession>
<organism evidence="1 2">
    <name type="scientific">Bacillus sonorensis</name>
    <dbReference type="NCBI Taxonomy" id="119858"/>
    <lineage>
        <taxon>Bacteria</taxon>
        <taxon>Bacillati</taxon>
        <taxon>Bacillota</taxon>
        <taxon>Bacilli</taxon>
        <taxon>Bacillales</taxon>
        <taxon>Bacillaceae</taxon>
        <taxon>Bacillus</taxon>
    </lineage>
</organism>
<evidence type="ECO:0008006" key="3">
    <source>
        <dbReference type="Google" id="ProtNLM"/>
    </source>
</evidence>
<gene>
    <name evidence="1" type="ORF">S101395_03550</name>
</gene>
<dbReference type="GeneID" id="92852506"/>